<evidence type="ECO:0000256" key="1">
    <source>
        <dbReference type="ARBA" id="ARBA00022723"/>
    </source>
</evidence>
<dbReference type="InterPro" id="IPR001965">
    <property type="entry name" value="Znf_PHD"/>
</dbReference>
<dbReference type="Pfam" id="PF00628">
    <property type="entry name" value="PHD"/>
    <property type="match status" value="1"/>
</dbReference>
<evidence type="ECO:0000256" key="2">
    <source>
        <dbReference type="ARBA" id="ARBA00022771"/>
    </source>
</evidence>
<keyword evidence="1" id="KW-0479">Metal-binding</keyword>
<dbReference type="OMA" id="DKCSKWL"/>
<dbReference type="GO" id="GO:0008270">
    <property type="term" value="F:zinc ion binding"/>
    <property type="evidence" value="ECO:0007669"/>
    <property type="project" value="UniProtKB-KW"/>
</dbReference>
<dbReference type="SMART" id="SM00249">
    <property type="entry name" value="PHD"/>
    <property type="match status" value="1"/>
</dbReference>
<evidence type="ECO:0000313" key="6">
    <source>
        <dbReference type="EMBL" id="CAD8064449.1"/>
    </source>
</evidence>
<proteinExistence type="predicted"/>
<dbReference type="AlphaFoldDB" id="A0A8S1LBP4"/>
<dbReference type="PANTHER" id="PTHR46364">
    <property type="entry name" value="OS08G0421900 PROTEIN"/>
    <property type="match status" value="1"/>
</dbReference>
<feature type="domain" description="PHD-type" evidence="5">
    <location>
        <begin position="221"/>
        <end position="271"/>
    </location>
</feature>
<evidence type="ECO:0000259" key="5">
    <source>
        <dbReference type="PROSITE" id="PS50016"/>
    </source>
</evidence>
<gene>
    <name evidence="6" type="ORF">PPRIM_AZ9-3.1.T0360132</name>
</gene>
<dbReference type="PROSITE" id="PS01359">
    <property type="entry name" value="ZF_PHD_1"/>
    <property type="match status" value="1"/>
</dbReference>
<keyword evidence="7" id="KW-1185">Reference proteome</keyword>
<dbReference type="EMBL" id="CAJJDM010000035">
    <property type="protein sequence ID" value="CAD8064449.1"/>
    <property type="molecule type" value="Genomic_DNA"/>
</dbReference>
<reference evidence="6" key="1">
    <citation type="submission" date="2021-01" db="EMBL/GenBank/DDBJ databases">
        <authorList>
            <consortium name="Genoscope - CEA"/>
            <person name="William W."/>
        </authorList>
    </citation>
    <scope>NUCLEOTIDE SEQUENCE</scope>
</reference>
<comment type="caution">
    <text evidence="6">The sequence shown here is derived from an EMBL/GenBank/DDBJ whole genome shotgun (WGS) entry which is preliminary data.</text>
</comment>
<keyword evidence="3" id="KW-0862">Zinc</keyword>
<evidence type="ECO:0000313" key="7">
    <source>
        <dbReference type="Proteomes" id="UP000688137"/>
    </source>
</evidence>
<name>A0A8S1LBP4_PARPR</name>
<keyword evidence="2 4" id="KW-0863">Zinc-finger</keyword>
<dbReference type="InterPro" id="IPR019786">
    <property type="entry name" value="Zinc_finger_PHD-type_CS"/>
</dbReference>
<sequence>MIIDQNPKQQQKTEQKQQELNQTQKLGIIVKNLIIIKKINISHPQFSIQLIKMEANQVNDQVIKQLLYSKKYKELVDAGTQLGLVKSYSKMKYDGIIYSIGQIIQLSVDGNRDKKTYGKLIGFCNLQVDEYLIPMIKVQKYINKLELPQKLKELQEGISEFELFQSEIEEWLFCTQIDHEIKLISIKEYEEMTIQNERTYFTRADYNVEKDKFTPPISKWTRICICNQISNPDKSYIQCDKCSKWLHYECAGVQAQLAQDMTFYCAMCRKK</sequence>
<accession>A0A8S1LBP4</accession>
<organism evidence="6 7">
    <name type="scientific">Paramecium primaurelia</name>
    <dbReference type="NCBI Taxonomy" id="5886"/>
    <lineage>
        <taxon>Eukaryota</taxon>
        <taxon>Sar</taxon>
        <taxon>Alveolata</taxon>
        <taxon>Ciliophora</taxon>
        <taxon>Intramacronucleata</taxon>
        <taxon>Oligohymenophorea</taxon>
        <taxon>Peniculida</taxon>
        <taxon>Parameciidae</taxon>
        <taxon>Paramecium</taxon>
    </lineage>
</organism>
<dbReference type="PROSITE" id="PS50016">
    <property type="entry name" value="ZF_PHD_2"/>
    <property type="match status" value="1"/>
</dbReference>
<dbReference type="Proteomes" id="UP000688137">
    <property type="component" value="Unassembled WGS sequence"/>
</dbReference>
<dbReference type="InterPro" id="IPR019787">
    <property type="entry name" value="Znf_PHD-finger"/>
</dbReference>
<evidence type="ECO:0000256" key="4">
    <source>
        <dbReference type="PROSITE-ProRule" id="PRU00146"/>
    </source>
</evidence>
<protein>
    <recommendedName>
        <fullName evidence="5">PHD-type domain-containing protein</fullName>
    </recommendedName>
</protein>
<evidence type="ECO:0000256" key="3">
    <source>
        <dbReference type="ARBA" id="ARBA00022833"/>
    </source>
</evidence>